<dbReference type="PANTHER" id="PTHR33627:SF1">
    <property type="entry name" value="TRANSPOSASE"/>
    <property type="match status" value="1"/>
</dbReference>
<reference evidence="2" key="1">
    <citation type="submission" date="2024-05" db="EMBL/GenBank/DDBJ databases">
        <title>30 novel species of actinomycetes from the DSMZ collection.</title>
        <authorList>
            <person name="Nouioui I."/>
        </authorList>
    </citation>
    <scope>NUCLEOTIDE SEQUENCE</scope>
    <source>
        <strain evidence="2">DSM 40473</strain>
    </source>
</reference>
<dbReference type="InterPro" id="IPR038721">
    <property type="entry name" value="IS701-like_DDE_dom"/>
</dbReference>
<evidence type="ECO:0000313" key="3">
    <source>
        <dbReference type="Proteomes" id="UP001180531"/>
    </source>
</evidence>
<comment type="caution">
    <text evidence="2">The sequence shown here is derived from an EMBL/GenBank/DDBJ whole genome shotgun (WGS) entry which is preliminary data.</text>
</comment>
<proteinExistence type="predicted"/>
<dbReference type="Proteomes" id="UP001180531">
    <property type="component" value="Unassembled WGS sequence"/>
</dbReference>
<dbReference type="PANTHER" id="PTHR33627">
    <property type="entry name" value="TRANSPOSASE"/>
    <property type="match status" value="1"/>
</dbReference>
<protein>
    <submittedName>
        <fullName evidence="2">Transposase</fullName>
    </submittedName>
</protein>
<keyword evidence="3" id="KW-1185">Reference proteome</keyword>
<gene>
    <name evidence="2" type="ORF">RM609_33840</name>
</gene>
<dbReference type="EMBL" id="JAVRFI010000044">
    <property type="protein sequence ID" value="MDT0454022.1"/>
    <property type="molecule type" value="Genomic_DNA"/>
</dbReference>
<evidence type="ECO:0000259" key="1">
    <source>
        <dbReference type="Pfam" id="PF13546"/>
    </source>
</evidence>
<organism evidence="2 3">
    <name type="scientific">Streptomyces hesseae</name>
    <dbReference type="NCBI Taxonomy" id="3075519"/>
    <lineage>
        <taxon>Bacteria</taxon>
        <taxon>Bacillati</taxon>
        <taxon>Actinomycetota</taxon>
        <taxon>Actinomycetes</taxon>
        <taxon>Kitasatosporales</taxon>
        <taxon>Streptomycetaceae</taxon>
        <taxon>Streptomyces</taxon>
    </lineage>
</organism>
<feature type="domain" description="Transposase IS701-like DDE" evidence="1">
    <location>
        <begin position="1"/>
        <end position="80"/>
    </location>
</feature>
<name>A0ABU2SYE0_9ACTN</name>
<dbReference type="InterPro" id="IPR039365">
    <property type="entry name" value="IS701-like"/>
</dbReference>
<sequence length="100" mass="10978">MPKSWAPDRQRCRAAKVPAGRGFATTTKIARIVIARACASPLPFSLVIADALYGQDWHFRRMVEEAGLGYVVAIPNSQQVKSLAGCWRIDHLISEAPDEA</sequence>
<evidence type="ECO:0000313" key="2">
    <source>
        <dbReference type="EMBL" id="MDT0454022.1"/>
    </source>
</evidence>
<accession>A0ABU2SYE0</accession>
<dbReference type="Pfam" id="PF13546">
    <property type="entry name" value="DDE_5"/>
    <property type="match status" value="1"/>
</dbReference>